<comment type="similarity">
    <text evidence="1">Belongs to the reduced folate carrier (RFC) transporter (TC 2.A.48) family.</text>
</comment>
<dbReference type="Proteomes" id="UP000075885">
    <property type="component" value="Unassembled WGS sequence"/>
</dbReference>
<proteinExistence type="inferred from homology"/>
<sequence>MQPWLRVSLLLCVFGFFRELRVSEPFVTEFLSGEWRDIEPEQLNRDVYPIGTYSQVALLVFMFLLTDVLSLML</sequence>
<dbReference type="AlphaFoldDB" id="A0A182PFY5"/>
<dbReference type="EnsemblMetazoa" id="AEPI005844-RA">
    <property type="protein sequence ID" value="AEPI005844-PA"/>
    <property type="gene ID" value="AEPI005844"/>
</dbReference>
<organism evidence="3 4">
    <name type="scientific">Anopheles epiroticus</name>
    <dbReference type="NCBI Taxonomy" id="199890"/>
    <lineage>
        <taxon>Eukaryota</taxon>
        <taxon>Metazoa</taxon>
        <taxon>Ecdysozoa</taxon>
        <taxon>Arthropoda</taxon>
        <taxon>Hexapoda</taxon>
        <taxon>Insecta</taxon>
        <taxon>Pterygota</taxon>
        <taxon>Neoptera</taxon>
        <taxon>Endopterygota</taxon>
        <taxon>Diptera</taxon>
        <taxon>Nematocera</taxon>
        <taxon>Culicoidea</taxon>
        <taxon>Culicidae</taxon>
        <taxon>Anophelinae</taxon>
        <taxon>Anopheles</taxon>
    </lineage>
</organism>
<accession>A0A182PFY5</accession>
<feature type="transmembrane region" description="Helical" evidence="2">
    <location>
        <begin position="47"/>
        <end position="69"/>
    </location>
</feature>
<evidence type="ECO:0000256" key="2">
    <source>
        <dbReference type="SAM" id="Phobius"/>
    </source>
</evidence>
<keyword evidence="4" id="KW-1185">Reference proteome</keyword>
<dbReference type="Pfam" id="PF01770">
    <property type="entry name" value="Folate_carrier"/>
    <property type="match status" value="1"/>
</dbReference>
<evidence type="ECO:0000256" key="1">
    <source>
        <dbReference type="ARBA" id="ARBA00005773"/>
    </source>
</evidence>
<evidence type="ECO:0000313" key="3">
    <source>
        <dbReference type="EnsemblMetazoa" id="AEPI005844-PA"/>
    </source>
</evidence>
<dbReference type="PANTHER" id="PTHR10686">
    <property type="entry name" value="FOLATE TRANSPORTER"/>
    <property type="match status" value="1"/>
</dbReference>
<dbReference type="InterPro" id="IPR002666">
    <property type="entry name" value="Folate_carrier"/>
</dbReference>
<keyword evidence="2" id="KW-1133">Transmembrane helix</keyword>
<keyword evidence="2" id="KW-0812">Transmembrane</keyword>
<reference evidence="3" key="2">
    <citation type="submission" date="2020-05" db="UniProtKB">
        <authorList>
            <consortium name="EnsemblMetazoa"/>
        </authorList>
    </citation>
    <scope>IDENTIFICATION</scope>
    <source>
        <strain evidence="3">Epiroticus2</strain>
    </source>
</reference>
<reference evidence="4" key="1">
    <citation type="submission" date="2013-03" db="EMBL/GenBank/DDBJ databases">
        <title>The Genome Sequence of Anopheles epiroticus epiroticus2.</title>
        <authorList>
            <consortium name="The Broad Institute Genomics Platform"/>
            <person name="Neafsey D.E."/>
            <person name="Howell P."/>
            <person name="Walker B."/>
            <person name="Young S.K."/>
            <person name="Zeng Q."/>
            <person name="Gargeya S."/>
            <person name="Fitzgerald M."/>
            <person name="Haas B."/>
            <person name="Abouelleil A."/>
            <person name="Allen A.W."/>
            <person name="Alvarado L."/>
            <person name="Arachchi H.M."/>
            <person name="Berlin A.M."/>
            <person name="Chapman S.B."/>
            <person name="Gainer-Dewar J."/>
            <person name="Goldberg J."/>
            <person name="Griggs A."/>
            <person name="Gujja S."/>
            <person name="Hansen M."/>
            <person name="Howarth C."/>
            <person name="Imamovic A."/>
            <person name="Ireland A."/>
            <person name="Larimer J."/>
            <person name="McCowan C."/>
            <person name="Murphy C."/>
            <person name="Pearson M."/>
            <person name="Poon T.W."/>
            <person name="Priest M."/>
            <person name="Roberts A."/>
            <person name="Saif S."/>
            <person name="Shea T."/>
            <person name="Sisk P."/>
            <person name="Sykes S."/>
            <person name="Wortman J."/>
            <person name="Nusbaum C."/>
            <person name="Birren B."/>
        </authorList>
    </citation>
    <scope>NUCLEOTIDE SEQUENCE [LARGE SCALE GENOMIC DNA]</scope>
    <source>
        <strain evidence="4">Epiroticus2</strain>
    </source>
</reference>
<dbReference type="GO" id="GO:0005886">
    <property type="term" value="C:plasma membrane"/>
    <property type="evidence" value="ECO:0007669"/>
    <property type="project" value="TreeGrafter"/>
</dbReference>
<dbReference type="VEuPathDB" id="VectorBase:AEPI005844"/>
<evidence type="ECO:0000313" key="4">
    <source>
        <dbReference type="Proteomes" id="UP000075885"/>
    </source>
</evidence>
<keyword evidence="2" id="KW-0472">Membrane</keyword>
<dbReference type="PANTHER" id="PTHR10686:SF18">
    <property type="entry name" value="IP11787P-RELATED"/>
    <property type="match status" value="1"/>
</dbReference>
<name>A0A182PFY5_9DIPT</name>
<dbReference type="GO" id="GO:0090482">
    <property type="term" value="F:vitamin transmembrane transporter activity"/>
    <property type="evidence" value="ECO:0007669"/>
    <property type="project" value="InterPro"/>
</dbReference>
<protein>
    <submittedName>
        <fullName evidence="3">Uncharacterized protein</fullName>
    </submittedName>
</protein>